<evidence type="ECO:0000313" key="2">
    <source>
        <dbReference type="Proteomes" id="UP000006241"/>
    </source>
</evidence>
<dbReference type="Proteomes" id="UP000006241">
    <property type="component" value="Unassembled WGS sequence"/>
</dbReference>
<protein>
    <recommendedName>
        <fullName evidence="3">Nucleotidyltransferase family protein</fullName>
    </recommendedName>
</protein>
<evidence type="ECO:0008006" key="3">
    <source>
        <dbReference type="Google" id="ProtNLM"/>
    </source>
</evidence>
<name>C2FUI0_SPHSI</name>
<organism evidence="1 2">
    <name type="scientific">Sphingobacterium spiritivorum ATCC 33300</name>
    <dbReference type="NCBI Taxonomy" id="525372"/>
    <lineage>
        <taxon>Bacteria</taxon>
        <taxon>Pseudomonadati</taxon>
        <taxon>Bacteroidota</taxon>
        <taxon>Sphingobacteriia</taxon>
        <taxon>Sphingobacteriales</taxon>
        <taxon>Sphingobacteriaceae</taxon>
        <taxon>Sphingobacterium</taxon>
    </lineage>
</organism>
<dbReference type="EMBL" id="ACHB01000023">
    <property type="protein sequence ID" value="EEI93410.1"/>
    <property type="molecule type" value="Genomic_DNA"/>
</dbReference>
<dbReference type="Pfam" id="PF14907">
    <property type="entry name" value="NTP_transf_5"/>
    <property type="match status" value="1"/>
</dbReference>
<comment type="caution">
    <text evidence="1">The sequence shown here is derived from an EMBL/GenBank/DDBJ whole genome shotgun (WGS) entry which is preliminary data.</text>
</comment>
<evidence type="ECO:0000313" key="1">
    <source>
        <dbReference type="EMBL" id="EEI93410.1"/>
    </source>
</evidence>
<gene>
    <name evidence="1" type="ORF">HMPREF0765_0986</name>
</gene>
<dbReference type="RefSeq" id="WP_003006138.1">
    <property type="nucleotide sequence ID" value="NZ_GG668631.1"/>
</dbReference>
<reference evidence="1 2" key="1">
    <citation type="submission" date="2009-01" db="EMBL/GenBank/DDBJ databases">
        <authorList>
            <person name="Qin X."/>
            <person name="Bachman B."/>
            <person name="Battles P."/>
            <person name="Bell A."/>
            <person name="Bess C."/>
            <person name="Bickham C."/>
            <person name="Chaboub L."/>
            <person name="Chen D."/>
            <person name="Coyle M."/>
            <person name="Deiros D.R."/>
            <person name="Dinh H."/>
            <person name="Forbes L."/>
            <person name="Fowler G."/>
            <person name="Francisco L."/>
            <person name="Fu Q."/>
            <person name="Gubbala S."/>
            <person name="Hale W."/>
            <person name="Han Y."/>
            <person name="Hemphill L."/>
            <person name="Highlander S.K."/>
            <person name="Hirani K."/>
            <person name="Hogues M."/>
            <person name="Jackson L."/>
            <person name="Jakkamsetti A."/>
            <person name="Javaid M."/>
            <person name="Jiang H."/>
            <person name="Korchina V."/>
            <person name="Kovar C."/>
            <person name="Lara F."/>
            <person name="Lee S."/>
            <person name="Mata R."/>
            <person name="Mathew T."/>
            <person name="Moen C."/>
            <person name="Morales K."/>
            <person name="Munidasa M."/>
            <person name="Nazareth L."/>
            <person name="Ngo R."/>
            <person name="Nguyen L."/>
            <person name="Okwuonu G."/>
            <person name="Ongeri F."/>
            <person name="Patil S."/>
            <person name="Petrosino J."/>
            <person name="Pham C."/>
            <person name="Pham P."/>
            <person name="Pu L.-L."/>
            <person name="Puazo M."/>
            <person name="Raj R."/>
            <person name="Reid J."/>
            <person name="Rouhana J."/>
            <person name="Saada N."/>
            <person name="Shang Y."/>
            <person name="Simmons D."/>
            <person name="Thornton R."/>
            <person name="Warren J."/>
            <person name="Weissenberger G."/>
            <person name="Zhang J."/>
            <person name="Zhang L."/>
            <person name="Zhou C."/>
            <person name="Zhu D."/>
            <person name="Muzny D."/>
            <person name="Worley K."/>
            <person name="Gibbs R."/>
        </authorList>
    </citation>
    <scope>NUCLEOTIDE SEQUENCE [LARGE SCALE GENOMIC DNA]</scope>
    <source>
        <strain evidence="1 2">ATCC 33300</strain>
    </source>
</reference>
<sequence>MIKNKVTEVFFKLLRSGLWSTPVDQDNAFSLSNEEWEELFVLCVNQTVEAIVFDAFEHLNSSFLPPKEVLIKWVVRVEKTKQRNTVMNSVINEQLALFQKSGIQAILLKGQGLATLYDNPDSRTCGDIDWYFSNEEEYNMACQLVQNMQIEIYKTAGYSTCYVWKGIETDHHQRIFDIYNPFCRSYLKELENKESRNNIHVRAKDSTWTLPAPVLNILQVNSHILKHQLSFGIGLRQLCDAARLYYVHHHYLDGVYLKKVYTKVGIIRWIYLLHDILHRYIGLPKDYLPFDTSPKYPADWMMADMLRSGNFGFHDHKFQTDNDQQTFRKSKTQRIAGNFFKYVQYAPIEAISFPLVQLYSGWRVR</sequence>
<dbReference type="AlphaFoldDB" id="C2FUI0"/>
<accession>C2FUI0</accession>
<dbReference type="HOGENOM" id="CLU_045664_1_0_10"/>
<proteinExistence type="predicted"/>
<dbReference type="InterPro" id="IPR039498">
    <property type="entry name" value="NTP_transf_5"/>
</dbReference>